<dbReference type="InterPro" id="IPR050313">
    <property type="entry name" value="Carb_Metab_HTH_regulators"/>
</dbReference>
<evidence type="ECO:0000259" key="5">
    <source>
        <dbReference type="PROSITE" id="PS51000"/>
    </source>
</evidence>
<organism evidence="6 7">
    <name type="scientific">Amycolatopsis eburnea</name>
    <dbReference type="NCBI Taxonomy" id="2267691"/>
    <lineage>
        <taxon>Bacteria</taxon>
        <taxon>Bacillati</taxon>
        <taxon>Actinomycetota</taxon>
        <taxon>Actinomycetes</taxon>
        <taxon>Pseudonocardiales</taxon>
        <taxon>Pseudonocardiaceae</taxon>
        <taxon>Amycolatopsis</taxon>
    </lineage>
</organism>
<dbReference type="SMART" id="SM01134">
    <property type="entry name" value="DeoRC"/>
    <property type="match status" value="1"/>
</dbReference>
<dbReference type="Pfam" id="PF08220">
    <property type="entry name" value="HTH_DeoR"/>
    <property type="match status" value="1"/>
</dbReference>
<feature type="compositionally biased region" description="Basic and acidic residues" evidence="4">
    <location>
        <begin position="8"/>
        <end position="20"/>
    </location>
</feature>
<dbReference type="SUPFAM" id="SSF46785">
    <property type="entry name" value="Winged helix' DNA-binding domain"/>
    <property type="match status" value="1"/>
</dbReference>
<dbReference type="AlphaFoldDB" id="A0A427TGU3"/>
<dbReference type="SMART" id="SM00420">
    <property type="entry name" value="HTH_DEOR"/>
    <property type="match status" value="1"/>
</dbReference>
<dbReference type="GO" id="GO:0003700">
    <property type="term" value="F:DNA-binding transcription factor activity"/>
    <property type="evidence" value="ECO:0007669"/>
    <property type="project" value="InterPro"/>
</dbReference>
<dbReference type="PROSITE" id="PS00894">
    <property type="entry name" value="HTH_DEOR_1"/>
    <property type="match status" value="1"/>
</dbReference>
<dbReference type="PROSITE" id="PS51000">
    <property type="entry name" value="HTH_DEOR_2"/>
    <property type="match status" value="1"/>
</dbReference>
<feature type="domain" description="HTH deoR-type" evidence="5">
    <location>
        <begin position="19"/>
        <end position="74"/>
    </location>
</feature>
<reference evidence="6 7" key="1">
    <citation type="submission" date="2018-12" db="EMBL/GenBank/DDBJ databases">
        <title>Amycolatopsis eburnea sp. nov. actinomycete associate with arbuscular mycorrhiza fungal spore.</title>
        <authorList>
            <person name="Lumyong S."/>
            <person name="Chaiya L."/>
        </authorList>
    </citation>
    <scope>NUCLEOTIDE SEQUENCE [LARGE SCALE GENOMIC DNA]</scope>
    <source>
        <strain evidence="6 7">GLM-1</strain>
    </source>
</reference>
<name>A0A427TGU3_9PSEU</name>
<dbReference type="RefSeq" id="WP_125307453.1">
    <property type="nucleotide sequence ID" value="NZ_RSEC01000032.1"/>
</dbReference>
<dbReference type="Pfam" id="PF00455">
    <property type="entry name" value="DeoRC"/>
    <property type="match status" value="1"/>
</dbReference>
<accession>A0A427TGU3</accession>
<dbReference type="PANTHER" id="PTHR30363:SF44">
    <property type="entry name" value="AGA OPERON TRANSCRIPTIONAL REPRESSOR-RELATED"/>
    <property type="match status" value="1"/>
</dbReference>
<evidence type="ECO:0000313" key="6">
    <source>
        <dbReference type="EMBL" id="RSD22210.1"/>
    </source>
</evidence>
<protein>
    <submittedName>
        <fullName evidence="6">DeoR/GlpR transcriptional regulator</fullName>
    </submittedName>
</protein>
<dbReference type="SUPFAM" id="SSF100950">
    <property type="entry name" value="NagB/RpiA/CoA transferase-like"/>
    <property type="match status" value="1"/>
</dbReference>
<sequence>MSGGTAPGDRKTRPSDAAVEQRRQEILDHIIEQGEARIDDLTARFKVSLMTMHRDLDDLAERRLLRKLRGKVEAYPALTVESAARFGDALHRGEKDALGEAAARHVHPGQTVFVDDSTTLLPLVTRLAEIEGLTVVTNSLRAARVLGDGGADVVLAGGRYSREYDSCAGPEVLGLLDSIRADVSFVSVTAVAVGRLFHPDRDYAELKKAALKVANHSVLVVDHSKFGRTATYAHGDVGDYDLLITGEATPTEEIEAALNAGTAIEIVEHVPEGQPYDS</sequence>
<keyword evidence="2" id="KW-0238">DNA-binding</keyword>
<dbReference type="Proteomes" id="UP000267081">
    <property type="component" value="Unassembled WGS sequence"/>
</dbReference>
<dbReference type="InterPro" id="IPR014036">
    <property type="entry name" value="DeoR-like_C"/>
</dbReference>
<dbReference type="OrthoDB" id="3634791at2"/>
<gene>
    <name evidence="6" type="ORF">EIY87_10460</name>
</gene>
<dbReference type="GO" id="GO:0003677">
    <property type="term" value="F:DNA binding"/>
    <property type="evidence" value="ECO:0007669"/>
    <property type="project" value="UniProtKB-KW"/>
</dbReference>
<keyword evidence="1" id="KW-0805">Transcription regulation</keyword>
<comment type="caution">
    <text evidence="6">The sequence shown here is derived from an EMBL/GenBank/DDBJ whole genome shotgun (WGS) entry which is preliminary data.</text>
</comment>
<evidence type="ECO:0000256" key="1">
    <source>
        <dbReference type="ARBA" id="ARBA00023015"/>
    </source>
</evidence>
<keyword evidence="7" id="KW-1185">Reference proteome</keyword>
<dbReference type="PANTHER" id="PTHR30363">
    <property type="entry name" value="HTH-TYPE TRANSCRIPTIONAL REGULATOR SRLR-RELATED"/>
    <property type="match status" value="1"/>
</dbReference>
<dbReference type="InterPro" id="IPR036390">
    <property type="entry name" value="WH_DNA-bd_sf"/>
</dbReference>
<dbReference type="InterPro" id="IPR037171">
    <property type="entry name" value="NagB/RpiA_transferase-like"/>
</dbReference>
<dbReference type="InterPro" id="IPR001034">
    <property type="entry name" value="DeoR_HTH"/>
</dbReference>
<feature type="region of interest" description="Disordered" evidence="4">
    <location>
        <begin position="1"/>
        <end position="20"/>
    </location>
</feature>
<evidence type="ECO:0000256" key="4">
    <source>
        <dbReference type="SAM" id="MobiDB-lite"/>
    </source>
</evidence>
<keyword evidence="3" id="KW-0804">Transcription</keyword>
<evidence type="ECO:0000256" key="2">
    <source>
        <dbReference type="ARBA" id="ARBA00023125"/>
    </source>
</evidence>
<evidence type="ECO:0000313" key="7">
    <source>
        <dbReference type="Proteomes" id="UP000267081"/>
    </source>
</evidence>
<proteinExistence type="predicted"/>
<dbReference type="EMBL" id="RSEC01000032">
    <property type="protein sequence ID" value="RSD22210.1"/>
    <property type="molecule type" value="Genomic_DNA"/>
</dbReference>
<evidence type="ECO:0000256" key="3">
    <source>
        <dbReference type="ARBA" id="ARBA00023163"/>
    </source>
</evidence>
<dbReference type="InterPro" id="IPR018356">
    <property type="entry name" value="Tscrpt_reg_HTH_DeoR_CS"/>
</dbReference>